<reference evidence="8 9" key="1">
    <citation type="submission" date="2020-08" db="EMBL/GenBank/DDBJ databases">
        <title>Genomic Encyclopedia of Type Strains, Phase IV (KMG-IV): sequencing the most valuable type-strain genomes for metagenomic binning, comparative biology and taxonomic classification.</title>
        <authorList>
            <person name="Goeker M."/>
        </authorList>
    </citation>
    <scope>NUCLEOTIDE SEQUENCE [LARGE SCALE GENOMIC DNA]</scope>
    <source>
        <strain evidence="8 9">DSM 25799</strain>
    </source>
</reference>
<comment type="function">
    <text evidence="7">F(1)F(0) ATP synthase produces ATP from ADP in the presence of a proton or sodium gradient. F-type ATPases consist of two structural domains, F(1) containing the extramembraneous catalytic core and F(0) containing the membrane proton channel, linked together by a central stalk and a peripheral stalk. During catalysis, ATP synthesis in the catalytic domain of F(1) is coupled via a rotary mechanism of the central stalk subunits to proton translocation.</text>
</comment>
<evidence type="ECO:0000256" key="1">
    <source>
        <dbReference type="ARBA" id="ARBA00004370"/>
    </source>
</evidence>
<evidence type="ECO:0000256" key="7">
    <source>
        <dbReference type="HAMAP-Rule" id="MF_01416"/>
    </source>
</evidence>
<dbReference type="GO" id="GO:0046933">
    <property type="term" value="F:proton-transporting ATP synthase activity, rotational mechanism"/>
    <property type="evidence" value="ECO:0007669"/>
    <property type="project" value="UniProtKB-UniRule"/>
</dbReference>
<keyword evidence="2 7" id="KW-0813">Transport</keyword>
<name>A0A7W8FVN3_9FIRM</name>
<evidence type="ECO:0000256" key="4">
    <source>
        <dbReference type="ARBA" id="ARBA00023065"/>
    </source>
</evidence>
<evidence type="ECO:0000256" key="3">
    <source>
        <dbReference type="ARBA" id="ARBA00022781"/>
    </source>
</evidence>
<comment type="subcellular location">
    <subcellularLocation>
        <location evidence="7">Cell membrane</location>
        <topology evidence="7">Peripheral membrane protein</topology>
    </subcellularLocation>
    <subcellularLocation>
        <location evidence="1">Membrane</location>
    </subcellularLocation>
</comment>
<comment type="caution">
    <text evidence="8">The sequence shown here is derived from an EMBL/GenBank/DDBJ whole genome shotgun (WGS) entry which is preliminary data.</text>
</comment>
<accession>A0A7W8FVN3</accession>
<evidence type="ECO:0000256" key="5">
    <source>
        <dbReference type="ARBA" id="ARBA00023136"/>
    </source>
</evidence>
<comment type="function">
    <text evidence="7">This protein is part of the stalk that links CF(0) to CF(1). It either transmits conformational changes from CF(0) to CF(1) or is implicated in proton conduction.</text>
</comment>
<dbReference type="HAMAP" id="MF_01416">
    <property type="entry name" value="ATP_synth_delta_bact"/>
    <property type="match status" value="1"/>
</dbReference>
<keyword evidence="6 7" id="KW-0066">ATP synthesis</keyword>
<keyword evidence="7" id="KW-1003">Cell membrane</keyword>
<dbReference type="AlphaFoldDB" id="A0A7W8FVN3"/>
<dbReference type="RefSeq" id="WP_183327027.1">
    <property type="nucleotide sequence ID" value="NZ_JACHHK010000001.1"/>
</dbReference>
<protein>
    <recommendedName>
        <fullName evidence="7">ATP synthase subunit delta</fullName>
    </recommendedName>
    <alternativeName>
        <fullName evidence="7">ATP synthase F(1) sector subunit delta</fullName>
    </alternativeName>
    <alternativeName>
        <fullName evidence="7">F-type ATPase subunit delta</fullName>
        <shortName evidence="7">F-ATPase subunit delta</shortName>
    </alternativeName>
</protein>
<evidence type="ECO:0000313" key="8">
    <source>
        <dbReference type="EMBL" id="MBB5182396.1"/>
    </source>
</evidence>
<dbReference type="InterPro" id="IPR000711">
    <property type="entry name" value="ATPase_OSCP/dsu"/>
</dbReference>
<evidence type="ECO:0000313" key="9">
    <source>
        <dbReference type="Proteomes" id="UP000539953"/>
    </source>
</evidence>
<dbReference type="Gene3D" id="1.10.520.20">
    <property type="entry name" value="N-terminal domain of the delta subunit of the F1F0-ATP synthase"/>
    <property type="match status" value="1"/>
</dbReference>
<keyword evidence="5 7" id="KW-0472">Membrane</keyword>
<dbReference type="PANTHER" id="PTHR11910">
    <property type="entry name" value="ATP SYNTHASE DELTA CHAIN"/>
    <property type="match status" value="1"/>
</dbReference>
<keyword evidence="7" id="KW-0139">CF(1)</keyword>
<evidence type="ECO:0000256" key="6">
    <source>
        <dbReference type="ARBA" id="ARBA00023310"/>
    </source>
</evidence>
<keyword evidence="9" id="KW-1185">Reference proteome</keyword>
<dbReference type="Pfam" id="PF00213">
    <property type="entry name" value="OSCP"/>
    <property type="match status" value="1"/>
</dbReference>
<organism evidence="8 9">
    <name type="scientific">Catenisphaera adipataccumulans</name>
    <dbReference type="NCBI Taxonomy" id="700500"/>
    <lineage>
        <taxon>Bacteria</taxon>
        <taxon>Bacillati</taxon>
        <taxon>Bacillota</taxon>
        <taxon>Erysipelotrichia</taxon>
        <taxon>Erysipelotrichales</taxon>
        <taxon>Erysipelotrichaceae</taxon>
        <taxon>Catenisphaera</taxon>
    </lineage>
</organism>
<keyword evidence="4 7" id="KW-0406">Ion transport</keyword>
<dbReference type="SUPFAM" id="SSF47928">
    <property type="entry name" value="N-terminal domain of the delta subunit of the F1F0-ATP synthase"/>
    <property type="match status" value="1"/>
</dbReference>
<evidence type="ECO:0000256" key="2">
    <source>
        <dbReference type="ARBA" id="ARBA00022448"/>
    </source>
</evidence>
<keyword evidence="3 7" id="KW-0375">Hydrogen ion transport</keyword>
<gene>
    <name evidence="7" type="primary">atpH</name>
    <name evidence="8" type="ORF">HNQ47_000399</name>
</gene>
<comment type="similarity">
    <text evidence="7">Belongs to the ATPase delta chain family.</text>
</comment>
<dbReference type="Proteomes" id="UP000539953">
    <property type="component" value="Unassembled WGS sequence"/>
</dbReference>
<dbReference type="GO" id="GO:0045259">
    <property type="term" value="C:proton-transporting ATP synthase complex"/>
    <property type="evidence" value="ECO:0007669"/>
    <property type="project" value="UniProtKB-KW"/>
</dbReference>
<dbReference type="GO" id="GO:0005886">
    <property type="term" value="C:plasma membrane"/>
    <property type="evidence" value="ECO:0007669"/>
    <property type="project" value="UniProtKB-SubCell"/>
</dbReference>
<dbReference type="PRINTS" id="PR00125">
    <property type="entry name" value="ATPASEDELTA"/>
</dbReference>
<dbReference type="InterPro" id="IPR026015">
    <property type="entry name" value="ATP_synth_OSCP/delta_N_sf"/>
</dbReference>
<sequence length="174" mass="20030">MVDVSPYSQALFEIAQDGHQEDAYLKALEELSKTWQDTPDLVLYLKHPKIERAQKRQILASIVPEDGLLQRFLFVCNAHDVAAYVPEIYTAYVNLYNQARNVEFVRVDSASELTEEERTRLKDVLSQKMNKTVELSVHVDPSLIAGLRVQTQQFVLDNTVVHRVEAMKEELKKE</sequence>
<dbReference type="NCBIfam" id="TIGR01145">
    <property type="entry name" value="ATP_synt_delta"/>
    <property type="match status" value="1"/>
</dbReference>
<dbReference type="EMBL" id="JACHHK010000001">
    <property type="protein sequence ID" value="MBB5182396.1"/>
    <property type="molecule type" value="Genomic_DNA"/>
</dbReference>
<proteinExistence type="inferred from homology"/>